<name>A0A3G2T8W6_9GAMM</name>
<protein>
    <submittedName>
        <fullName evidence="2">N-acetyltransferase</fullName>
    </submittedName>
</protein>
<dbReference type="InterPro" id="IPR000182">
    <property type="entry name" value="GNAT_dom"/>
</dbReference>
<dbReference type="EMBL" id="CP033133">
    <property type="protein sequence ID" value="AYO56226.1"/>
    <property type="molecule type" value="Genomic_DNA"/>
</dbReference>
<dbReference type="Proteomes" id="UP000279962">
    <property type="component" value="Chromosome"/>
</dbReference>
<dbReference type="PROSITE" id="PS51186">
    <property type="entry name" value="GNAT"/>
    <property type="match status" value="1"/>
</dbReference>
<accession>A0A3G2T8W6</accession>
<evidence type="ECO:0000259" key="1">
    <source>
        <dbReference type="PROSITE" id="PS51186"/>
    </source>
</evidence>
<dbReference type="PANTHER" id="PTHR43617">
    <property type="entry name" value="L-AMINO ACID N-ACETYLTRANSFERASE"/>
    <property type="match status" value="1"/>
</dbReference>
<sequence length="169" mass="18749">MQDLILRNEKVEDIEPIFKLTQSAFEHAEHSSHTEQFIVSALRNARKLTISLVAELNHEIIGHVAISPVEISSGAQGWYGLGPISVAPEYQQRGVGTALMKQVIQQLQQLDAAGCVLLGDPHYYAKFGFKPHKNLTLANVPAEYFQVLAFKQPVPQGEVKYHAAFEATE</sequence>
<keyword evidence="2" id="KW-0808">Transferase</keyword>
<evidence type="ECO:0000313" key="2">
    <source>
        <dbReference type="EMBL" id="AYO56226.1"/>
    </source>
</evidence>
<dbReference type="InterPro" id="IPR050276">
    <property type="entry name" value="MshD_Acetyltransferase"/>
</dbReference>
<dbReference type="SUPFAM" id="SSF55729">
    <property type="entry name" value="Acyl-CoA N-acyltransferases (Nat)"/>
    <property type="match status" value="1"/>
</dbReference>
<dbReference type="Pfam" id="PF00583">
    <property type="entry name" value="Acetyltransf_1"/>
    <property type="match status" value="1"/>
</dbReference>
<reference evidence="2 3" key="1">
    <citation type="submission" date="2018-10" db="EMBL/GenBank/DDBJ databases">
        <title>The complete genome of Acinetobacter wuhouensis strain WCHAW010062.</title>
        <authorList>
            <person name="Hu Y."/>
            <person name="Long H."/>
            <person name="Feng Y."/>
            <person name="Zong Z."/>
        </authorList>
    </citation>
    <scope>NUCLEOTIDE SEQUENCE [LARGE SCALE GENOMIC DNA]</scope>
    <source>
        <strain evidence="2 3">WCHAW010062</strain>
    </source>
</reference>
<feature type="domain" description="N-acetyltransferase" evidence="1">
    <location>
        <begin position="4"/>
        <end position="155"/>
    </location>
</feature>
<gene>
    <name evidence="2" type="ORF">CDG68_04305</name>
</gene>
<dbReference type="CDD" id="cd04301">
    <property type="entry name" value="NAT_SF"/>
    <property type="match status" value="1"/>
</dbReference>
<dbReference type="GO" id="GO:0016747">
    <property type="term" value="F:acyltransferase activity, transferring groups other than amino-acyl groups"/>
    <property type="evidence" value="ECO:0007669"/>
    <property type="project" value="InterPro"/>
</dbReference>
<dbReference type="InterPro" id="IPR016181">
    <property type="entry name" value="Acyl_CoA_acyltransferase"/>
</dbReference>
<organism evidence="2 3">
    <name type="scientific">Acinetobacter wuhouensis</name>
    <dbReference type="NCBI Taxonomy" id="1879050"/>
    <lineage>
        <taxon>Bacteria</taxon>
        <taxon>Pseudomonadati</taxon>
        <taxon>Pseudomonadota</taxon>
        <taxon>Gammaproteobacteria</taxon>
        <taxon>Moraxellales</taxon>
        <taxon>Moraxellaceae</taxon>
        <taxon>Acinetobacter</taxon>
    </lineage>
</organism>
<dbReference type="PANTHER" id="PTHR43617:SF2">
    <property type="entry name" value="UPF0039 PROTEIN SLL0451"/>
    <property type="match status" value="1"/>
</dbReference>
<evidence type="ECO:0000313" key="3">
    <source>
        <dbReference type="Proteomes" id="UP000279962"/>
    </source>
</evidence>
<dbReference type="Gene3D" id="3.40.630.30">
    <property type="match status" value="1"/>
</dbReference>
<proteinExistence type="predicted"/>
<dbReference type="AlphaFoldDB" id="A0A3G2T8W6"/>